<dbReference type="NCBIfam" id="TIGR00082">
    <property type="entry name" value="rbfA"/>
    <property type="match status" value="1"/>
</dbReference>
<keyword evidence="1 2" id="KW-0690">Ribosome biogenesis</keyword>
<dbReference type="PANTHER" id="PTHR33515:SF1">
    <property type="entry name" value="RIBOSOME-BINDING FACTOR A, CHLOROPLASTIC-RELATED"/>
    <property type="match status" value="1"/>
</dbReference>
<dbReference type="GO" id="GO:0043024">
    <property type="term" value="F:ribosomal small subunit binding"/>
    <property type="evidence" value="ECO:0007669"/>
    <property type="project" value="TreeGrafter"/>
</dbReference>
<sequence>MEKSFSRSSKISQELQKKIAIIIQYFLRDPRFKTIITISEVIVSKDLSYAQVFVSCLEMNNNLSIKKLLVLLNKASGYIRKLLCKKLKLRIIPNIVFYHDNSFLKGNRISLLLNQLTQKKILSNKA</sequence>
<evidence type="ECO:0000256" key="2">
    <source>
        <dbReference type="HAMAP-Rule" id="MF_00003"/>
    </source>
</evidence>
<dbReference type="InterPro" id="IPR015946">
    <property type="entry name" value="KH_dom-like_a/b"/>
</dbReference>
<accession>A0A5J6ZC56</accession>
<dbReference type="GO" id="GO:0030490">
    <property type="term" value="P:maturation of SSU-rRNA"/>
    <property type="evidence" value="ECO:0007669"/>
    <property type="project" value="UniProtKB-UniRule"/>
</dbReference>
<dbReference type="EMBL" id="CP042426">
    <property type="protein sequence ID" value="QFQ32198.1"/>
    <property type="molecule type" value="Genomic_DNA"/>
</dbReference>
<dbReference type="PROSITE" id="PS01319">
    <property type="entry name" value="RBFA"/>
    <property type="match status" value="1"/>
</dbReference>
<dbReference type="InterPro" id="IPR023799">
    <property type="entry name" value="RbfA_dom_sf"/>
</dbReference>
<proteinExistence type="inferred from homology"/>
<dbReference type="Proteomes" id="UP000326914">
    <property type="component" value="Chromosome"/>
</dbReference>
<comment type="subunit">
    <text evidence="2">Monomer. Binds 30S ribosomal subunits, but not 50S ribosomal subunits or 70S ribosomes.</text>
</comment>
<dbReference type="GO" id="GO:0005829">
    <property type="term" value="C:cytosol"/>
    <property type="evidence" value="ECO:0007669"/>
    <property type="project" value="TreeGrafter"/>
</dbReference>
<protein>
    <recommendedName>
        <fullName evidence="2">Ribosome-binding factor A</fullName>
    </recommendedName>
</protein>
<dbReference type="InterPro" id="IPR000238">
    <property type="entry name" value="RbfA"/>
</dbReference>
<dbReference type="HAMAP" id="MF_00003">
    <property type="entry name" value="RbfA"/>
    <property type="match status" value="1"/>
</dbReference>
<dbReference type="OrthoDB" id="307788at2"/>
<name>A0A5J6ZC56_9GAMM</name>
<evidence type="ECO:0000313" key="4">
    <source>
        <dbReference type="Proteomes" id="UP000326914"/>
    </source>
</evidence>
<comment type="function">
    <text evidence="2">One of several proteins that assist in the late maturation steps of the functional core of the 30S ribosomal subunit. Associates with free 30S ribosomal subunits (but not with 30S subunits that are part of 70S ribosomes or polysomes). Required for efficient processing of 16S rRNA. May interact with the 5'-terminal helix region of 16S rRNA.</text>
</comment>
<dbReference type="InterPro" id="IPR020053">
    <property type="entry name" value="Ribosome-bd_factorA_CS"/>
</dbReference>
<dbReference type="PANTHER" id="PTHR33515">
    <property type="entry name" value="RIBOSOME-BINDING FACTOR A, CHLOROPLASTIC-RELATED"/>
    <property type="match status" value="1"/>
</dbReference>
<evidence type="ECO:0000313" key="3">
    <source>
        <dbReference type="EMBL" id="QFQ32198.1"/>
    </source>
</evidence>
<dbReference type="AlphaFoldDB" id="A0A5J6ZC56"/>
<comment type="similarity">
    <text evidence="2">Belongs to the RbfA family.</text>
</comment>
<evidence type="ECO:0000256" key="1">
    <source>
        <dbReference type="ARBA" id="ARBA00022517"/>
    </source>
</evidence>
<organism evidence="3 4">
    <name type="scientific">Buchnera aphidicola</name>
    <name type="common">Aphis gossypii</name>
    <dbReference type="NCBI Taxonomy" id="98785"/>
    <lineage>
        <taxon>Bacteria</taxon>
        <taxon>Pseudomonadati</taxon>
        <taxon>Pseudomonadota</taxon>
        <taxon>Gammaproteobacteria</taxon>
        <taxon>Enterobacterales</taxon>
        <taxon>Erwiniaceae</taxon>
        <taxon>Buchnera</taxon>
    </lineage>
</organism>
<dbReference type="SUPFAM" id="SSF89919">
    <property type="entry name" value="Ribosome-binding factor A, RbfA"/>
    <property type="match status" value="1"/>
</dbReference>
<gene>
    <name evidence="2 3" type="primary">rbfA</name>
    <name evidence="3" type="ORF">FQV32_02100</name>
</gene>
<dbReference type="RefSeq" id="WP_158346498.1">
    <property type="nucleotide sequence ID" value="NZ_CP042426.1"/>
</dbReference>
<reference evidence="3 4" key="1">
    <citation type="submission" date="2019-07" db="EMBL/GenBank/DDBJ databases">
        <title>Buchnera limit thermal tolerance of host aphids.</title>
        <authorList>
            <person name="Zhang B."/>
            <person name="Moran N."/>
        </authorList>
    </citation>
    <scope>NUCLEOTIDE SEQUENCE [LARGE SCALE GENOMIC DNA]</scope>
    <source>
        <strain evidence="3 4">Ago-UT1</strain>
    </source>
</reference>
<comment type="subcellular location">
    <subcellularLocation>
        <location evidence="2">Cytoplasm</location>
    </subcellularLocation>
</comment>
<dbReference type="Gene3D" id="3.30.300.20">
    <property type="match status" value="1"/>
</dbReference>
<dbReference type="Pfam" id="PF02033">
    <property type="entry name" value="RBFA"/>
    <property type="match status" value="1"/>
</dbReference>
<keyword evidence="2" id="KW-0963">Cytoplasm</keyword>